<dbReference type="EMBL" id="VIFM01000079">
    <property type="protein sequence ID" value="TQF14088.1"/>
    <property type="molecule type" value="Genomic_DNA"/>
</dbReference>
<name>A0A540WYM9_9BACT</name>
<dbReference type="Gene3D" id="3.40.720.10">
    <property type="entry name" value="Alkaline Phosphatase, subunit A"/>
    <property type="match status" value="1"/>
</dbReference>
<reference evidence="1 2" key="1">
    <citation type="submission" date="2019-06" db="EMBL/GenBank/DDBJ databases">
        <authorList>
            <person name="Livingstone P."/>
            <person name="Whitworth D."/>
        </authorList>
    </citation>
    <scope>NUCLEOTIDE SEQUENCE [LARGE SCALE GENOMIC DNA]</scope>
    <source>
        <strain evidence="1 2">AM401</strain>
    </source>
</reference>
<comment type="caution">
    <text evidence="1">The sequence shown here is derived from an EMBL/GenBank/DDBJ whole genome shotgun (WGS) entry which is preliminary data.</text>
</comment>
<evidence type="ECO:0000313" key="1">
    <source>
        <dbReference type="EMBL" id="TQF14088.1"/>
    </source>
</evidence>
<keyword evidence="2" id="KW-1185">Reference proteome</keyword>
<dbReference type="RefSeq" id="WP_141644239.1">
    <property type="nucleotide sequence ID" value="NZ_VIFM01000079.1"/>
</dbReference>
<gene>
    <name evidence="1" type="ORF">FJV41_20610</name>
</gene>
<evidence type="ECO:0000313" key="2">
    <source>
        <dbReference type="Proteomes" id="UP000315369"/>
    </source>
</evidence>
<dbReference type="OrthoDB" id="5404822at2"/>
<dbReference type="Proteomes" id="UP000315369">
    <property type="component" value="Unassembled WGS sequence"/>
</dbReference>
<proteinExistence type="predicted"/>
<organism evidence="1 2">
    <name type="scientific">Myxococcus llanfairpwllgwyngyllgogerychwyrndrobwllllantysiliogogogochensis</name>
    <dbReference type="NCBI Taxonomy" id="2590453"/>
    <lineage>
        <taxon>Bacteria</taxon>
        <taxon>Pseudomonadati</taxon>
        <taxon>Myxococcota</taxon>
        <taxon>Myxococcia</taxon>
        <taxon>Myxococcales</taxon>
        <taxon>Cystobacterineae</taxon>
        <taxon>Myxococcaceae</taxon>
        <taxon>Myxococcus</taxon>
    </lineage>
</organism>
<sequence length="517" mass="57292">MWAHGLARRVRSKVPPAAAHRRRNLLIVHLDGVPKALLDEAIVAGKMPFFSRLIRSGAFHLEDAFWGAPTSTPYFQAGLLYGMRESNLPAYSWYDRELGRKVQMNVPADALEIDQRLRGAGRDSLLDGGGHGYFSLFRAGADNALSMSTLGSFKLMSRSLSYELMGLSAGRTRGAWDFLRSFGMDTWQSAREVVRWSRALHDWRHEQSFLLSRVLFQRLGWSFAHTKALVDMVRGVPAIYLVFGNYDEVAHRRGPRSEIALAELHRVDAYLSELYAMARSVERPYDVVILSDHGHVDSLPLEQRQGVRLESMLFEGAHVPLSDDVARGLCEGRSLPEPDTVARAPFKPVVVECGNFAHVYLSGSSEPLEARTLLARHPEVLARATRSPDIGIVAMRRGNSAVAVVRGGVYGPDEMERAPLAPEYSRRAVADFLRGLPAMKTAGDLVLFGEAVRRGGTVGFAWEFGSHGGLTRTEANSLVCWPADAPVDLSGLGHCADLHERLAEAYLEPALRLRWVQ</sequence>
<dbReference type="AlphaFoldDB" id="A0A540WYM9"/>
<dbReference type="InterPro" id="IPR002591">
    <property type="entry name" value="Phosphodiest/P_Trfase"/>
</dbReference>
<accession>A0A540WYM9</accession>
<dbReference type="SUPFAM" id="SSF53649">
    <property type="entry name" value="Alkaline phosphatase-like"/>
    <property type="match status" value="1"/>
</dbReference>
<dbReference type="InterPro" id="IPR017850">
    <property type="entry name" value="Alkaline_phosphatase_core_sf"/>
</dbReference>
<protein>
    <submittedName>
        <fullName evidence="1">Phosphodiesterase</fullName>
    </submittedName>
</protein>
<dbReference type="Pfam" id="PF01663">
    <property type="entry name" value="Phosphodiest"/>
    <property type="match status" value="1"/>
</dbReference>